<dbReference type="GO" id="GO:0003676">
    <property type="term" value="F:nucleic acid binding"/>
    <property type="evidence" value="ECO:0007669"/>
    <property type="project" value="InterPro"/>
</dbReference>
<dbReference type="Gene3D" id="2.40.70.10">
    <property type="entry name" value="Acid Proteases"/>
    <property type="match status" value="1"/>
</dbReference>
<dbReference type="InterPro" id="IPR021109">
    <property type="entry name" value="Peptidase_aspartic_dom_sf"/>
</dbReference>
<name>A0A371I1Y5_MUCPR</name>
<dbReference type="InterPro" id="IPR000467">
    <property type="entry name" value="G_patch_dom"/>
</dbReference>
<accession>A0A371I1Y5</accession>
<gene>
    <name evidence="3" type="ORF">CR513_06642</name>
</gene>
<evidence type="ECO:0000259" key="2">
    <source>
        <dbReference type="PROSITE" id="PS50174"/>
    </source>
</evidence>
<feature type="domain" description="G-patch" evidence="2">
    <location>
        <begin position="338"/>
        <end position="384"/>
    </location>
</feature>
<sequence>MPIKTTKNEVYQQSINTLSHEILDSDSTEGSLASLVEVAVLGQHEGHPHPIYQSPTPLTNQVPTRPAYKDNHAVPWRFEPLLEGTSMESKDDSPIKEVTNIARAGGMERSESFYPSESGLAPQKTAKAPKDTPKGKEAEEFLKLIWYSEYELLEQMNKTLARISLLSLLLISEGHQNLLLKVLKEAHVAQDITMEKFAGIINNITSKGVLIDNGLSLNVLPKTTLDKLCSINSQLRTSSVVVREFDGSKREVMGEITLPIYVGPAMFNIAFQVMDICLTYKCLLGRPWIHMAEVVPSSLHQKVKFIANHQLINVMGEKELSLEFTDSYPECPASPPTTERMAFRVMVKEGYQLGKGLGPHLNGIPISIAMRENKGKARLGYQGGNSQDRDPDSGNAILMLEDPSPTDEPIKDEGTEAEALVEVEKWIECERPKF</sequence>
<dbReference type="PANTHER" id="PTHR32108:SF9">
    <property type="entry name" value="REVERSE TRANSCRIPTASE RNASE H-LIKE DOMAIN-CONTAINING PROTEIN"/>
    <property type="match status" value="1"/>
</dbReference>
<dbReference type="EMBL" id="QJKJ01001135">
    <property type="protein sequence ID" value="RDY09052.1"/>
    <property type="molecule type" value="Genomic_DNA"/>
</dbReference>
<reference evidence="3" key="1">
    <citation type="submission" date="2018-05" db="EMBL/GenBank/DDBJ databases">
        <title>Draft genome of Mucuna pruriens seed.</title>
        <authorList>
            <person name="Nnadi N.E."/>
            <person name="Vos R."/>
            <person name="Hasami M.H."/>
            <person name="Devisetty U.K."/>
            <person name="Aguiy J.C."/>
        </authorList>
    </citation>
    <scope>NUCLEOTIDE SEQUENCE [LARGE SCALE GENOMIC DNA]</scope>
    <source>
        <strain evidence="3">JCA_2017</strain>
    </source>
</reference>
<evidence type="ECO:0000256" key="1">
    <source>
        <dbReference type="SAM" id="MobiDB-lite"/>
    </source>
</evidence>
<feature type="region of interest" description="Disordered" evidence="1">
    <location>
        <begin position="106"/>
        <end position="134"/>
    </location>
</feature>
<dbReference type="Proteomes" id="UP000257109">
    <property type="component" value="Unassembled WGS sequence"/>
</dbReference>
<organism evidence="3 4">
    <name type="scientific">Mucuna pruriens</name>
    <name type="common">Velvet bean</name>
    <name type="synonym">Dolichos pruriens</name>
    <dbReference type="NCBI Taxonomy" id="157652"/>
    <lineage>
        <taxon>Eukaryota</taxon>
        <taxon>Viridiplantae</taxon>
        <taxon>Streptophyta</taxon>
        <taxon>Embryophyta</taxon>
        <taxon>Tracheophyta</taxon>
        <taxon>Spermatophyta</taxon>
        <taxon>Magnoliopsida</taxon>
        <taxon>eudicotyledons</taxon>
        <taxon>Gunneridae</taxon>
        <taxon>Pentapetalae</taxon>
        <taxon>rosids</taxon>
        <taxon>fabids</taxon>
        <taxon>Fabales</taxon>
        <taxon>Fabaceae</taxon>
        <taxon>Papilionoideae</taxon>
        <taxon>50 kb inversion clade</taxon>
        <taxon>NPAAA clade</taxon>
        <taxon>indigoferoid/millettioid clade</taxon>
        <taxon>Phaseoleae</taxon>
        <taxon>Mucuna</taxon>
    </lineage>
</organism>
<comment type="caution">
    <text evidence="3">The sequence shown here is derived from an EMBL/GenBank/DDBJ whole genome shotgun (WGS) entry which is preliminary data.</text>
</comment>
<dbReference type="AlphaFoldDB" id="A0A371I1Y5"/>
<evidence type="ECO:0000313" key="4">
    <source>
        <dbReference type="Proteomes" id="UP000257109"/>
    </source>
</evidence>
<proteinExistence type="predicted"/>
<feature type="region of interest" description="Disordered" evidence="1">
    <location>
        <begin position="380"/>
        <end position="411"/>
    </location>
</feature>
<dbReference type="PANTHER" id="PTHR32108">
    <property type="entry name" value="DNA-DIRECTED RNA POLYMERASE SUBUNIT ALPHA"/>
    <property type="match status" value="1"/>
</dbReference>
<dbReference type="PROSITE" id="PS50174">
    <property type="entry name" value="G_PATCH"/>
    <property type="match status" value="1"/>
</dbReference>
<protein>
    <recommendedName>
        <fullName evidence="2">G-patch domain-containing protein</fullName>
    </recommendedName>
</protein>
<dbReference type="CDD" id="cd00303">
    <property type="entry name" value="retropepsin_like"/>
    <property type="match status" value="1"/>
</dbReference>
<evidence type="ECO:0000313" key="3">
    <source>
        <dbReference type="EMBL" id="RDY09052.1"/>
    </source>
</evidence>
<keyword evidence="4" id="KW-1185">Reference proteome</keyword>
<feature type="non-terminal residue" evidence="3">
    <location>
        <position position="1"/>
    </location>
</feature>
<dbReference type="SMART" id="SM00443">
    <property type="entry name" value="G_patch"/>
    <property type="match status" value="1"/>
</dbReference>